<dbReference type="InterPro" id="IPR036097">
    <property type="entry name" value="HisK_dim/P_sf"/>
</dbReference>
<accession>A0A0R0CU47</accession>
<dbReference type="CDD" id="cd00082">
    <property type="entry name" value="HisKA"/>
    <property type="match status" value="1"/>
</dbReference>
<evidence type="ECO:0000256" key="8">
    <source>
        <dbReference type="ARBA" id="ARBA00022989"/>
    </source>
</evidence>
<keyword evidence="6 10" id="KW-0812">Transmembrane</keyword>
<evidence type="ECO:0000256" key="6">
    <source>
        <dbReference type="ARBA" id="ARBA00022692"/>
    </source>
</evidence>
<dbReference type="AlphaFoldDB" id="A0A0R0CU47"/>
<dbReference type="SUPFAM" id="SSF47384">
    <property type="entry name" value="Homodimeric domain of signal transducing histidine kinase"/>
    <property type="match status" value="1"/>
</dbReference>
<gene>
    <name evidence="13" type="ORF">ABB28_11585</name>
</gene>
<dbReference type="InterPro" id="IPR003660">
    <property type="entry name" value="HAMP_dom"/>
</dbReference>
<feature type="transmembrane region" description="Helical" evidence="10">
    <location>
        <begin position="163"/>
        <end position="187"/>
    </location>
</feature>
<feature type="domain" description="Histidine kinase" evidence="11">
    <location>
        <begin position="249"/>
        <end position="451"/>
    </location>
</feature>
<evidence type="ECO:0000259" key="11">
    <source>
        <dbReference type="PROSITE" id="PS50109"/>
    </source>
</evidence>
<dbReference type="PANTHER" id="PTHR45436">
    <property type="entry name" value="SENSOR HISTIDINE KINASE YKOH"/>
    <property type="match status" value="1"/>
</dbReference>
<keyword evidence="8 10" id="KW-1133">Transmembrane helix</keyword>
<dbReference type="SMART" id="SM00388">
    <property type="entry name" value="HisKA"/>
    <property type="match status" value="1"/>
</dbReference>
<evidence type="ECO:0000256" key="2">
    <source>
        <dbReference type="ARBA" id="ARBA00004370"/>
    </source>
</evidence>
<dbReference type="InterPro" id="IPR050428">
    <property type="entry name" value="TCS_sensor_his_kinase"/>
</dbReference>
<organism evidence="13 14">
    <name type="scientific">Stenotrophomonas chelatiphaga</name>
    <dbReference type="NCBI Taxonomy" id="517011"/>
    <lineage>
        <taxon>Bacteria</taxon>
        <taxon>Pseudomonadati</taxon>
        <taxon>Pseudomonadota</taxon>
        <taxon>Gammaproteobacteria</taxon>
        <taxon>Lysobacterales</taxon>
        <taxon>Lysobacteraceae</taxon>
        <taxon>Stenotrophomonas</taxon>
    </lineage>
</organism>
<dbReference type="Gene3D" id="3.30.565.10">
    <property type="entry name" value="Histidine kinase-like ATPase, C-terminal domain"/>
    <property type="match status" value="1"/>
</dbReference>
<protein>
    <recommendedName>
        <fullName evidence="3">histidine kinase</fullName>
        <ecNumber evidence="3">2.7.13.3</ecNumber>
    </recommendedName>
</protein>
<dbReference type="EC" id="2.7.13.3" evidence="3"/>
<reference evidence="13 14" key="1">
    <citation type="submission" date="2015-05" db="EMBL/GenBank/DDBJ databases">
        <title>Genome sequencing and analysis of members of genus Stenotrophomonas.</title>
        <authorList>
            <person name="Patil P.P."/>
            <person name="Midha S."/>
            <person name="Patil P.B."/>
        </authorList>
    </citation>
    <scope>NUCLEOTIDE SEQUENCE [LARGE SCALE GENOMIC DNA]</scope>
    <source>
        <strain evidence="13 14">DSM 21508</strain>
    </source>
</reference>
<keyword evidence="7" id="KW-0418">Kinase</keyword>
<evidence type="ECO:0000256" key="9">
    <source>
        <dbReference type="ARBA" id="ARBA00023012"/>
    </source>
</evidence>
<dbReference type="Pfam" id="PF00672">
    <property type="entry name" value="HAMP"/>
    <property type="match status" value="1"/>
</dbReference>
<dbReference type="Pfam" id="PF02518">
    <property type="entry name" value="HATPase_c"/>
    <property type="match status" value="1"/>
</dbReference>
<evidence type="ECO:0000256" key="4">
    <source>
        <dbReference type="ARBA" id="ARBA00022553"/>
    </source>
</evidence>
<evidence type="ECO:0000256" key="7">
    <source>
        <dbReference type="ARBA" id="ARBA00022777"/>
    </source>
</evidence>
<dbReference type="SMART" id="SM00304">
    <property type="entry name" value="HAMP"/>
    <property type="match status" value="1"/>
</dbReference>
<dbReference type="PATRIC" id="fig|517011.3.peg.2217"/>
<evidence type="ECO:0000256" key="3">
    <source>
        <dbReference type="ARBA" id="ARBA00012438"/>
    </source>
</evidence>
<keyword evidence="10" id="KW-0472">Membrane</keyword>
<evidence type="ECO:0000256" key="5">
    <source>
        <dbReference type="ARBA" id="ARBA00022679"/>
    </source>
</evidence>
<feature type="domain" description="HAMP" evidence="12">
    <location>
        <begin position="188"/>
        <end position="241"/>
    </location>
</feature>
<name>A0A0R0CU47_9GAMM</name>
<evidence type="ECO:0000313" key="14">
    <source>
        <dbReference type="Proteomes" id="UP000051386"/>
    </source>
</evidence>
<comment type="subcellular location">
    <subcellularLocation>
        <location evidence="2">Membrane</location>
    </subcellularLocation>
</comment>
<dbReference type="PANTHER" id="PTHR45436:SF5">
    <property type="entry name" value="SENSOR HISTIDINE KINASE TRCS"/>
    <property type="match status" value="1"/>
</dbReference>
<dbReference type="GO" id="GO:0000155">
    <property type="term" value="F:phosphorelay sensor kinase activity"/>
    <property type="evidence" value="ECO:0007669"/>
    <property type="project" value="InterPro"/>
</dbReference>
<proteinExistence type="predicted"/>
<dbReference type="InterPro" id="IPR003594">
    <property type="entry name" value="HATPase_dom"/>
</dbReference>
<dbReference type="InterPro" id="IPR003661">
    <property type="entry name" value="HisK_dim/P_dom"/>
</dbReference>
<keyword evidence="9" id="KW-0902">Two-component regulatory system</keyword>
<dbReference type="Proteomes" id="UP000051386">
    <property type="component" value="Unassembled WGS sequence"/>
</dbReference>
<evidence type="ECO:0000313" key="13">
    <source>
        <dbReference type="EMBL" id="KRG73279.1"/>
    </source>
</evidence>
<dbReference type="PROSITE" id="PS50109">
    <property type="entry name" value="HIS_KIN"/>
    <property type="match status" value="1"/>
</dbReference>
<dbReference type="EMBL" id="LDJK01000050">
    <property type="protein sequence ID" value="KRG73279.1"/>
    <property type="molecule type" value="Genomic_DNA"/>
</dbReference>
<keyword evidence="5" id="KW-0808">Transferase</keyword>
<dbReference type="InterPro" id="IPR005467">
    <property type="entry name" value="His_kinase_dom"/>
</dbReference>
<dbReference type="SUPFAM" id="SSF55874">
    <property type="entry name" value="ATPase domain of HSP90 chaperone/DNA topoisomerase II/histidine kinase"/>
    <property type="match status" value="1"/>
</dbReference>
<dbReference type="SMART" id="SM00387">
    <property type="entry name" value="HATPase_c"/>
    <property type="match status" value="1"/>
</dbReference>
<comment type="catalytic activity">
    <reaction evidence="1">
        <text>ATP + protein L-histidine = ADP + protein N-phospho-L-histidine.</text>
        <dbReference type="EC" id="2.7.13.3"/>
    </reaction>
</comment>
<dbReference type="RefSeq" id="WP_057508769.1">
    <property type="nucleotide sequence ID" value="NZ_LDJK01000050.1"/>
</dbReference>
<dbReference type="InterPro" id="IPR036890">
    <property type="entry name" value="HATPase_C_sf"/>
</dbReference>
<dbReference type="GO" id="GO:0016020">
    <property type="term" value="C:membrane"/>
    <property type="evidence" value="ECO:0007669"/>
    <property type="project" value="UniProtKB-SubCell"/>
</dbReference>
<dbReference type="Gene3D" id="1.10.287.130">
    <property type="match status" value="1"/>
</dbReference>
<dbReference type="Pfam" id="PF00512">
    <property type="entry name" value="HisKA"/>
    <property type="match status" value="1"/>
</dbReference>
<comment type="caution">
    <text evidence="13">The sequence shown here is derived from an EMBL/GenBank/DDBJ whole genome shotgun (WGS) entry which is preliminary data.</text>
</comment>
<evidence type="ECO:0000256" key="10">
    <source>
        <dbReference type="SAM" id="Phobius"/>
    </source>
</evidence>
<keyword evidence="14" id="KW-1185">Reference proteome</keyword>
<dbReference type="PROSITE" id="PS50885">
    <property type="entry name" value="HAMP"/>
    <property type="match status" value="1"/>
</dbReference>
<evidence type="ECO:0000256" key="1">
    <source>
        <dbReference type="ARBA" id="ARBA00000085"/>
    </source>
</evidence>
<sequence length="452" mass="48160">MRPRSLSARLMLATLLALLAAAAAAVVVTAWVRMSTPEDAVREELLEEVDELQAALRLDAAGRLHVVLPPQAGNVYDAMPRDAAYWITDARGRTLASSRAGPALDAVKRVAAGATRMTVANPGGDIALQVIHAPIDHAGTAYMAHIARSDRLVITLKNHADKLYLRAGAAVVILALLTFALVITLTVNRMLRPLRQASRVAARVGPRNLGARLRSDGLPAEVVPLIEAFNAALERLQQGFRVQQDFLAAAAHELKTPLALLQAEIELSGAPNTPLLMRDTEQMARQVHQLLHLAEVSEGHNYTFAPIQLGAVVTDAVDYLARLSAQHAVHVVVLPPRMPSPAVEADAAAVFVLVKNLLENALHHSPPGSTITIALHADGFSVCDQGGGVAEADRPRLFERFWRGTARDGRGAGLGLSICLEICLSHGWTIRLEPAGGAPGACFVVETNGGLE</sequence>
<keyword evidence="4" id="KW-0597">Phosphoprotein</keyword>
<evidence type="ECO:0000259" key="12">
    <source>
        <dbReference type="PROSITE" id="PS50885"/>
    </source>
</evidence>